<dbReference type="EMBL" id="BMPG01000003">
    <property type="protein sequence ID" value="GGL64325.1"/>
    <property type="molecule type" value="Genomic_DNA"/>
</dbReference>
<keyword evidence="3" id="KW-1185">Reference proteome</keyword>
<dbReference type="Proteomes" id="UP000607197">
    <property type="component" value="Unassembled WGS sequence"/>
</dbReference>
<gene>
    <name evidence="2" type="ORF">GCM10009039_22740</name>
</gene>
<evidence type="ECO:0000313" key="2">
    <source>
        <dbReference type="EMBL" id="GGL64325.1"/>
    </source>
</evidence>
<dbReference type="RefSeq" id="WP_188979045.1">
    <property type="nucleotide sequence ID" value="NZ_BMPG01000003.1"/>
</dbReference>
<dbReference type="AlphaFoldDB" id="A0A830FDL4"/>
<accession>A0A830FDL4</accession>
<proteinExistence type="predicted"/>
<feature type="compositionally biased region" description="Acidic residues" evidence="1">
    <location>
        <begin position="36"/>
        <end position="45"/>
    </location>
</feature>
<sequence>MSDEDTEQNQTGDEREGSKEREEREHRRHSKQSDSGAEDTAEADDTFASTDSPDEDRELSQGMSEERLDIPQITVKLPVRLDATEPLGQLPSGENSVQIPQVETRHKQRITPDEVTATILTDSKSGLLGVPQFSTASTDRLKSVEFADEQLAGIERLETVQIPQVTLGTRDSIRPFSSFVETVPGITAENTESTAGSTETVEEAPEVSETNQIIQRGTGPTEGGSRTGWSEGDWPDPLELLLGAGGTDIKSRNPLVVNVGGDDSVGVVETLVKRRYREIEGGEPELKKFDTADQLANEERWLSADSQIFTVQLSDGEWDALAEEYQAEWQSIWNNKLDQLFSGQRFGAIIFNRRELPELEKVSLSFHPPTQVEIVQDANWIEIARAFWTGLDRDDPTRWRTFSQVFDWDADGIAKERRKQILQAADGKVASATNRDKGASDDHYVLKVLVVKWLAENLLDAGEEFARYDDISEIEDYRTIEKTIETEPSLSADENSIRPDVRDGPRVFEIEMFFDEGDGKGVVSKLQDTVRKYERADEIKTVNVVVDNLTCILHLKDIAQFKRNHQPWEQDYADINFYTVDLGEETLVSMDELITKLTELPSV</sequence>
<name>A0A830FDL4_9EURY</name>
<comment type="caution">
    <text evidence="2">The sequence shown here is derived from an EMBL/GenBank/DDBJ whole genome shotgun (WGS) entry which is preliminary data.</text>
</comment>
<evidence type="ECO:0000313" key="3">
    <source>
        <dbReference type="Proteomes" id="UP000607197"/>
    </source>
</evidence>
<feature type="region of interest" description="Disordered" evidence="1">
    <location>
        <begin position="1"/>
        <end position="71"/>
    </location>
</feature>
<feature type="compositionally biased region" description="Polar residues" evidence="1">
    <location>
        <begin position="190"/>
        <end position="199"/>
    </location>
</feature>
<feature type="compositionally biased region" description="Basic and acidic residues" evidence="1">
    <location>
        <begin position="12"/>
        <end position="25"/>
    </location>
</feature>
<evidence type="ECO:0000256" key="1">
    <source>
        <dbReference type="SAM" id="MobiDB-lite"/>
    </source>
</evidence>
<organism evidence="2 3">
    <name type="scientific">Halocalculus aciditolerans</name>
    <dbReference type="NCBI Taxonomy" id="1383812"/>
    <lineage>
        <taxon>Archaea</taxon>
        <taxon>Methanobacteriati</taxon>
        <taxon>Methanobacteriota</taxon>
        <taxon>Stenosarchaea group</taxon>
        <taxon>Halobacteria</taxon>
        <taxon>Halobacteriales</taxon>
        <taxon>Halobacteriaceae</taxon>
        <taxon>Halocalculus</taxon>
    </lineage>
</organism>
<reference evidence="2" key="2">
    <citation type="submission" date="2020-09" db="EMBL/GenBank/DDBJ databases">
        <authorList>
            <person name="Sun Q."/>
            <person name="Ohkuma M."/>
        </authorList>
    </citation>
    <scope>NUCLEOTIDE SEQUENCE</scope>
    <source>
        <strain evidence="2">JCM 19596</strain>
    </source>
</reference>
<reference evidence="2" key="1">
    <citation type="journal article" date="2014" name="Int. J. Syst. Evol. Microbiol.">
        <title>Complete genome sequence of Corynebacterium casei LMG S-19264T (=DSM 44701T), isolated from a smear-ripened cheese.</title>
        <authorList>
            <consortium name="US DOE Joint Genome Institute (JGI-PGF)"/>
            <person name="Walter F."/>
            <person name="Albersmeier A."/>
            <person name="Kalinowski J."/>
            <person name="Ruckert C."/>
        </authorList>
    </citation>
    <scope>NUCLEOTIDE SEQUENCE</scope>
    <source>
        <strain evidence="2">JCM 19596</strain>
    </source>
</reference>
<feature type="region of interest" description="Disordered" evidence="1">
    <location>
        <begin position="190"/>
        <end position="236"/>
    </location>
</feature>
<protein>
    <submittedName>
        <fullName evidence="2">Uncharacterized protein</fullName>
    </submittedName>
</protein>